<dbReference type="EMBL" id="LSBJ02000005">
    <property type="protein sequence ID" value="OAQ64117.1"/>
    <property type="molecule type" value="Genomic_DNA"/>
</dbReference>
<dbReference type="GeneID" id="28857907"/>
<evidence type="ECO:0000256" key="1">
    <source>
        <dbReference type="SAM" id="MobiDB-lite"/>
    </source>
</evidence>
<keyword evidence="3" id="KW-1185">Reference proteome</keyword>
<organism evidence="2 3">
    <name type="scientific">Pochonia chlamydosporia 170</name>
    <dbReference type="NCBI Taxonomy" id="1380566"/>
    <lineage>
        <taxon>Eukaryota</taxon>
        <taxon>Fungi</taxon>
        <taxon>Dikarya</taxon>
        <taxon>Ascomycota</taxon>
        <taxon>Pezizomycotina</taxon>
        <taxon>Sordariomycetes</taxon>
        <taxon>Hypocreomycetidae</taxon>
        <taxon>Hypocreales</taxon>
        <taxon>Clavicipitaceae</taxon>
        <taxon>Pochonia</taxon>
    </lineage>
</organism>
<dbReference type="Proteomes" id="UP000078397">
    <property type="component" value="Unassembled WGS sequence"/>
</dbReference>
<reference evidence="2 3" key="1">
    <citation type="journal article" date="2016" name="PLoS Pathog.">
        <title>Biosynthesis of antibiotic leucinostatins in bio-control fungus Purpureocillium lilacinum and their inhibition on phytophthora revealed by genome mining.</title>
        <authorList>
            <person name="Wang G."/>
            <person name="Liu Z."/>
            <person name="Lin R."/>
            <person name="Li E."/>
            <person name="Mao Z."/>
            <person name="Ling J."/>
            <person name="Yang Y."/>
            <person name="Yin W.B."/>
            <person name="Xie B."/>
        </authorList>
    </citation>
    <scope>NUCLEOTIDE SEQUENCE [LARGE SCALE GENOMIC DNA]</scope>
    <source>
        <strain evidence="2">170</strain>
    </source>
</reference>
<protein>
    <submittedName>
        <fullName evidence="2">Uncharacterized protein</fullName>
    </submittedName>
</protein>
<dbReference type="RefSeq" id="XP_018141431.1">
    <property type="nucleotide sequence ID" value="XM_018293913.1"/>
</dbReference>
<accession>A0A179FFD7</accession>
<sequence>MQTYKTPELNSISSSIAPSSPFSATFLQQSLPSHAAIFRIANIVLDPRYFASFRPSHRQILLQSTITDTPMSTCSCSNTTSELQHLAPRQSTTPHLA</sequence>
<dbReference type="AlphaFoldDB" id="A0A179FFD7"/>
<proteinExistence type="predicted"/>
<evidence type="ECO:0000313" key="2">
    <source>
        <dbReference type="EMBL" id="OAQ64117.1"/>
    </source>
</evidence>
<feature type="region of interest" description="Disordered" evidence="1">
    <location>
        <begin position="73"/>
        <end position="97"/>
    </location>
</feature>
<name>A0A179FFD7_METCM</name>
<gene>
    <name evidence="2" type="ORF">VFPPC_16160</name>
</gene>
<evidence type="ECO:0000313" key="3">
    <source>
        <dbReference type="Proteomes" id="UP000078397"/>
    </source>
</evidence>
<dbReference type="KEGG" id="pchm:VFPPC_16160"/>
<comment type="caution">
    <text evidence="2">The sequence shown here is derived from an EMBL/GenBank/DDBJ whole genome shotgun (WGS) entry which is preliminary data.</text>
</comment>